<evidence type="ECO:0000256" key="1">
    <source>
        <dbReference type="SAM" id="MobiDB-lite"/>
    </source>
</evidence>
<sequence length="176" mass="18730">MQVLSRQRGISLIEVMMAVLIFSIGLIGLASLMVMATRSNHAAYVRTQAVFLANSMAARMSANPIGVWNGNYNSTAYPVSSSSIGCGSGAACDAAELATHDQRLWSSQLKTFLPNPTASIACGGVGTAGYDPTSQLAMRPPYGGNCTMTINWNEQGAGDKDHRDSEAQSFTWDFQP</sequence>
<dbReference type="InterPro" id="IPR013362">
    <property type="entry name" value="Pilus_4_PilV"/>
</dbReference>
<name>A0A4S3KDC2_9GAMM</name>
<gene>
    <name evidence="3" type="ORF">B1991_13125</name>
</gene>
<dbReference type="EMBL" id="MWIO01000035">
    <property type="protein sequence ID" value="THD06447.1"/>
    <property type="molecule type" value="Genomic_DNA"/>
</dbReference>
<keyword evidence="2" id="KW-0472">Membrane</keyword>
<comment type="caution">
    <text evidence="3">The sequence shown here is derived from an EMBL/GenBank/DDBJ whole genome shotgun (WGS) entry which is preliminary data.</text>
</comment>
<proteinExistence type="predicted"/>
<feature type="compositionally biased region" description="Basic and acidic residues" evidence="1">
    <location>
        <begin position="157"/>
        <end position="166"/>
    </location>
</feature>
<keyword evidence="2" id="KW-1133">Transmembrane helix</keyword>
<organism evidence="3 4">
    <name type="scientific">Rhodanobacter lindaniclasticus</name>
    <dbReference type="NCBI Taxonomy" id="75310"/>
    <lineage>
        <taxon>Bacteria</taxon>
        <taxon>Pseudomonadati</taxon>
        <taxon>Pseudomonadota</taxon>
        <taxon>Gammaproteobacteria</taxon>
        <taxon>Lysobacterales</taxon>
        <taxon>Rhodanobacteraceae</taxon>
        <taxon>Rhodanobacter</taxon>
    </lineage>
</organism>
<protein>
    <submittedName>
        <fullName evidence="3">Type IV pilus modification protein PilV</fullName>
    </submittedName>
</protein>
<feature type="compositionally biased region" description="Polar residues" evidence="1">
    <location>
        <begin position="167"/>
        <end position="176"/>
    </location>
</feature>
<dbReference type="AlphaFoldDB" id="A0A4S3KDC2"/>
<dbReference type="Proteomes" id="UP000306317">
    <property type="component" value="Unassembled WGS sequence"/>
</dbReference>
<feature type="region of interest" description="Disordered" evidence="1">
    <location>
        <begin position="155"/>
        <end position="176"/>
    </location>
</feature>
<keyword evidence="4" id="KW-1185">Reference proteome</keyword>
<evidence type="ECO:0000313" key="3">
    <source>
        <dbReference type="EMBL" id="THD06447.1"/>
    </source>
</evidence>
<feature type="transmembrane region" description="Helical" evidence="2">
    <location>
        <begin position="12"/>
        <end position="36"/>
    </location>
</feature>
<reference evidence="3 4" key="1">
    <citation type="submission" date="2017-02" db="EMBL/GenBank/DDBJ databases">
        <title>Whole genome sequencing of Rhodanobacter lindaniclasticus DSM 17932.</title>
        <authorList>
            <person name="Kumar S."/>
            <person name="Patil P."/>
            <person name="Patil P.B."/>
        </authorList>
    </citation>
    <scope>NUCLEOTIDE SEQUENCE [LARGE SCALE GENOMIC DNA]</scope>
    <source>
        <strain evidence="3 4">DSM 17932</strain>
    </source>
</reference>
<dbReference type="OrthoDB" id="8547299at2"/>
<dbReference type="InterPro" id="IPR012902">
    <property type="entry name" value="N_methyl_site"/>
</dbReference>
<dbReference type="NCBIfam" id="TIGR02523">
    <property type="entry name" value="type_IV_pilV"/>
    <property type="match status" value="1"/>
</dbReference>
<accession>A0A4S3KDC2</accession>
<keyword evidence="2" id="KW-0812">Transmembrane</keyword>
<evidence type="ECO:0000256" key="2">
    <source>
        <dbReference type="SAM" id="Phobius"/>
    </source>
</evidence>
<dbReference type="Pfam" id="PF07963">
    <property type="entry name" value="N_methyl"/>
    <property type="match status" value="1"/>
</dbReference>
<dbReference type="RefSeq" id="WP_136259134.1">
    <property type="nucleotide sequence ID" value="NZ_MWIO01000035.1"/>
</dbReference>
<evidence type="ECO:0000313" key="4">
    <source>
        <dbReference type="Proteomes" id="UP000306317"/>
    </source>
</evidence>